<accession>A0A0R3D054</accession>
<protein>
    <submittedName>
        <fullName evidence="5">ABC transporter substrate-binding protein</fullName>
    </submittedName>
</protein>
<name>A0A0R3D054_9BRAD</name>
<proteinExistence type="inferred from homology"/>
<keyword evidence="4" id="KW-0732">Signal</keyword>
<dbReference type="PROSITE" id="PS51318">
    <property type="entry name" value="TAT"/>
    <property type="match status" value="1"/>
</dbReference>
<dbReference type="PANTHER" id="PTHR33376">
    <property type="match status" value="1"/>
</dbReference>
<reference evidence="5 6" key="1">
    <citation type="submission" date="2015-09" db="EMBL/GenBank/DDBJ databases">
        <title>Draft Genome Sequence of Bradyrhizobium manausense Strain BR 3351T, a Novel Symbiotic Nitrogen-Fixing Alphaproteobacterium Isolated from Brazilian Amazon Rain Forest.</title>
        <authorList>
            <person name="De Araujo J.L."/>
            <person name="Zilli J.E."/>
        </authorList>
    </citation>
    <scope>NUCLEOTIDE SEQUENCE [LARGE SCALE GENOMIC DNA]</scope>
    <source>
        <strain evidence="5 6">BR3351</strain>
    </source>
</reference>
<organism evidence="5 6">
    <name type="scientific">Bradyrhizobium manausense</name>
    <dbReference type="NCBI Taxonomy" id="989370"/>
    <lineage>
        <taxon>Bacteria</taxon>
        <taxon>Pseudomonadati</taxon>
        <taxon>Pseudomonadota</taxon>
        <taxon>Alphaproteobacteria</taxon>
        <taxon>Hyphomicrobiales</taxon>
        <taxon>Nitrobacteraceae</taxon>
        <taxon>Bradyrhizobium</taxon>
    </lineage>
</organism>
<dbReference type="PANTHER" id="PTHR33376:SF4">
    <property type="entry name" value="SIALIC ACID-BINDING PERIPLASMIC PROTEIN SIAP"/>
    <property type="match status" value="1"/>
</dbReference>
<evidence type="ECO:0000256" key="1">
    <source>
        <dbReference type="ARBA" id="ARBA00004196"/>
    </source>
</evidence>
<dbReference type="GO" id="GO:0055085">
    <property type="term" value="P:transmembrane transport"/>
    <property type="evidence" value="ECO:0007669"/>
    <property type="project" value="InterPro"/>
</dbReference>
<dbReference type="Proteomes" id="UP000051936">
    <property type="component" value="Unassembled WGS sequence"/>
</dbReference>
<dbReference type="EMBL" id="LJYG01000108">
    <property type="protein sequence ID" value="KRQ03177.1"/>
    <property type="molecule type" value="Genomic_DNA"/>
</dbReference>
<dbReference type="NCBIfam" id="TIGR00787">
    <property type="entry name" value="dctP"/>
    <property type="match status" value="1"/>
</dbReference>
<dbReference type="Gene3D" id="3.40.190.170">
    <property type="entry name" value="Bacterial extracellular solute-binding protein, family 7"/>
    <property type="match status" value="1"/>
</dbReference>
<evidence type="ECO:0000313" key="5">
    <source>
        <dbReference type="EMBL" id="KRQ03177.1"/>
    </source>
</evidence>
<comment type="similarity">
    <text evidence="2">Belongs to the bacterial solute-binding protein 7 family.</text>
</comment>
<dbReference type="GO" id="GO:0030288">
    <property type="term" value="C:outer membrane-bounded periplasmic space"/>
    <property type="evidence" value="ECO:0007669"/>
    <property type="project" value="InterPro"/>
</dbReference>
<dbReference type="RefSeq" id="WP_057755046.1">
    <property type="nucleotide sequence ID" value="NZ_LJYG01000108.1"/>
</dbReference>
<keyword evidence="6" id="KW-1185">Reference proteome</keyword>
<keyword evidence="3" id="KW-0813">Transport</keyword>
<dbReference type="InterPro" id="IPR038404">
    <property type="entry name" value="TRAP_DctP_sf"/>
</dbReference>
<dbReference type="NCBIfam" id="NF037995">
    <property type="entry name" value="TRAP_S1"/>
    <property type="match status" value="1"/>
</dbReference>
<comment type="caution">
    <text evidence="5">The sequence shown here is derived from an EMBL/GenBank/DDBJ whole genome shotgun (WGS) entry which is preliminary data.</text>
</comment>
<dbReference type="InterPro" id="IPR004682">
    <property type="entry name" value="TRAP_DctP"/>
</dbReference>
<evidence type="ECO:0000256" key="4">
    <source>
        <dbReference type="ARBA" id="ARBA00022729"/>
    </source>
</evidence>
<dbReference type="InterPro" id="IPR006311">
    <property type="entry name" value="TAT_signal"/>
</dbReference>
<dbReference type="STRING" id="989370.AOQ71_31010"/>
<dbReference type="AlphaFoldDB" id="A0A0R3D054"/>
<sequence length="343" mass="37560">MVLSTRFSRRTLLKATAATAVFGGVSAPYVARAQAAAFSYKYANNLPDSHPLNVRAKEMAAAIKSETGGKFDLQIFPNNQLGSDTDMLSQIRSGGVEFFTLSGLILSTLVPAASINGIGFAFPDYDTVWKAMDGELGAFVRGEIKKAGLEVMDKIWDNGFRQTTSSTKPIAGPDDFKGFKIRVPVSPLWTSMFKAFDAAPASINFAEVYSALQTKIVEGQENPLAIISTAKLYEVQKYCSLTNHMWDGFWFLANRRAWAALPDDIKTIVAKNINAAALKEREDTAKLNANLQQELAGKGLAFNQPTVAPFRDKLRSAGFYAEWKGKYGEQAWELLEKAVGKLS</sequence>
<dbReference type="CDD" id="cd13603">
    <property type="entry name" value="PBP2_TRAP_Siap_TeaA_like"/>
    <property type="match status" value="1"/>
</dbReference>
<evidence type="ECO:0000313" key="6">
    <source>
        <dbReference type="Proteomes" id="UP000051936"/>
    </source>
</evidence>
<dbReference type="Pfam" id="PF03480">
    <property type="entry name" value="DctP"/>
    <property type="match status" value="1"/>
</dbReference>
<evidence type="ECO:0000256" key="3">
    <source>
        <dbReference type="ARBA" id="ARBA00022448"/>
    </source>
</evidence>
<dbReference type="OrthoDB" id="9803763at2"/>
<gene>
    <name evidence="5" type="ORF">AOQ71_31010</name>
</gene>
<evidence type="ECO:0000256" key="2">
    <source>
        <dbReference type="ARBA" id="ARBA00009023"/>
    </source>
</evidence>
<comment type="subcellular location">
    <subcellularLocation>
        <location evidence="1">Cell envelope</location>
    </subcellularLocation>
</comment>
<dbReference type="PIRSF" id="PIRSF006470">
    <property type="entry name" value="DctB"/>
    <property type="match status" value="1"/>
</dbReference>
<dbReference type="InterPro" id="IPR018389">
    <property type="entry name" value="DctP_fam"/>
</dbReference>